<dbReference type="PANTHER" id="PTHR19134:SF540">
    <property type="entry name" value="TYROSINE-PROTEIN PHOSPHATASE 99A"/>
    <property type="match status" value="1"/>
</dbReference>
<dbReference type="InterPro" id="IPR050348">
    <property type="entry name" value="Protein-Tyr_Phosphatase"/>
</dbReference>
<dbReference type="OMA" id="WQQNIGI"/>
<keyword evidence="1" id="KW-0812">Transmembrane</keyword>
<dbReference type="HOGENOM" id="CLU_174257_0_0_1"/>
<dbReference type="PhylomeDB" id="E9GVW0"/>
<dbReference type="AlphaFoldDB" id="E9GVW0"/>
<accession>E9GVW0</accession>
<protein>
    <recommendedName>
        <fullName evidence="2">Tyrosine-protein phosphatase domain-containing protein</fullName>
    </recommendedName>
</protein>
<keyword evidence="1" id="KW-1133">Transmembrane helix</keyword>
<dbReference type="eggNOG" id="KOG0789">
    <property type="taxonomic scope" value="Eukaryota"/>
</dbReference>
<dbReference type="STRING" id="6669.E9GVW0"/>
<dbReference type="OrthoDB" id="6371915at2759"/>
<dbReference type="PROSITE" id="PS50055">
    <property type="entry name" value="TYR_PHOSPHATASE_PTP"/>
    <property type="match status" value="1"/>
</dbReference>
<gene>
    <name evidence="3" type="ORF">DAPPUDRAFT_107078</name>
</gene>
<dbReference type="PANTHER" id="PTHR19134">
    <property type="entry name" value="RECEPTOR-TYPE TYROSINE-PROTEIN PHOSPHATASE"/>
    <property type="match status" value="1"/>
</dbReference>
<dbReference type="GO" id="GO:0004725">
    <property type="term" value="F:protein tyrosine phosphatase activity"/>
    <property type="evidence" value="ECO:0007669"/>
    <property type="project" value="InterPro"/>
</dbReference>
<keyword evidence="4" id="KW-1185">Reference proteome</keyword>
<dbReference type="KEGG" id="dpx:DAPPUDRAFT_107078"/>
<dbReference type="PRINTS" id="PR00700">
    <property type="entry name" value="PRTYPHPHTASE"/>
</dbReference>
<reference evidence="3 4" key="1">
    <citation type="journal article" date="2011" name="Science">
        <title>The ecoresponsive genome of Daphnia pulex.</title>
        <authorList>
            <person name="Colbourne J.K."/>
            <person name="Pfrender M.E."/>
            <person name="Gilbert D."/>
            <person name="Thomas W.K."/>
            <person name="Tucker A."/>
            <person name="Oakley T.H."/>
            <person name="Tokishita S."/>
            <person name="Aerts A."/>
            <person name="Arnold G.J."/>
            <person name="Basu M.K."/>
            <person name="Bauer D.J."/>
            <person name="Caceres C.E."/>
            <person name="Carmel L."/>
            <person name="Casola C."/>
            <person name="Choi J.H."/>
            <person name="Detter J.C."/>
            <person name="Dong Q."/>
            <person name="Dusheyko S."/>
            <person name="Eads B.D."/>
            <person name="Frohlich T."/>
            <person name="Geiler-Samerotte K.A."/>
            <person name="Gerlach D."/>
            <person name="Hatcher P."/>
            <person name="Jogdeo S."/>
            <person name="Krijgsveld J."/>
            <person name="Kriventseva E.V."/>
            <person name="Kultz D."/>
            <person name="Laforsch C."/>
            <person name="Lindquist E."/>
            <person name="Lopez J."/>
            <person name="Manak J.R."/>
            <person name="Muller J."/>
            <person name="Pangilinan J."/>
            <person name="Patwardhan R.P."/>
            <person name="Pitluck S."/>
            <person name="Pritham E.J."/>
            <person name="Rechtsteiner A."/>
            <person name="Rho M."/>
            <person name="Rogozin I.B."/>
            <person name="Sakarya O."/>
            <person name="Salamov A."/>
            <person name="Schaack S."/>
            <person name="Shapiro H."/>
            <person name="Shiga Y."/>
            <person name="Skalitzky C."/>
            <person name="Smith Z."/>
            <person name="Souvorov A."/>
            <person name="Sung W."/>
            <person name="Tang Z."/>
            <person name="Tsuchiya D."/>
            <person name="Tu H."/>
            <person name="Vos H."/>
            <person name="Wang M."/>
            <person name="Wolf Y.I."/>
            <person name="Yamagata H."/>
            <person name="Yamada T."/>
            <person name="Ye Y."/>
            <person name="Shaw J.R."/>
            <person name="Andrews J."/>
            <person name="Crease T.J."/>
            <person name="Tang H."/>
            <person name="Lucas S.M."/>
            <person name="Robertson H.M."/>
            <person name="Bork P."/>
            <person name="Koonin E.V."/>
            <person name="Zdobnov E.M."/>
            <person name="Grigoriev I.V."/>
            <person name="Lynch M."/>
            <person name="Boore J.L."/>
        </authorList>
    </citation>
    <scope>NUCLEOTIDE SEQUENCE [LARGE SCALE GENOMIC DNA]</scope>
</reference>
<feature type="domain" description="Tyrosine-protein phosphatase" evidence="2">
    <location>
        <begin position="1"/>
        <end position="97"/>
    </location>
</feature>
<evidence type="ECO:0000259" key="2">
    <source>
        <dbReference type="PROSITE" id="PS50055"/>
    </source>
</evidence>
<keyword evidence="1" id="KW-0472">Membrane</keyword>
<feature type="transmembrane region" description="Helical" evidence="1">
    <location>
        <begin position="13"/>
        <end position="33"/>
    </location>
</feature>
<dbReference type="InParanoid" id="E9GVW0"/>
<proteinExistence type="predicted"/>
<organism evidence="3 4">
    <name type="scientific">Daphnia pulex</name>
    <name type="common">Water flea</name>
    <dbReference type="NCBI Taxonomy" id="6669"/>
    <lineage>
        <taxon>Eukaryota</taxon>
        <taxon>Metazoa</taxon>
        <taxon>Ecdysozoa</taxon>
        <taxon>Arthropoda</taxon>
        <taxon>Crustacea</taxon>
        <taxon>Branchiopoda</taxon>
        <taxon>Diplostraca</taxon>
        <taxon>Cladocera</taxon>
        <taxon>Anomopoda</taxon>
        <taxon>Daphniidae</taxon>
        <taxon>Daphnia</taxon>
    </lineage>
</organism>
<dbReference type="Proteomes" id="UP000000305">
    <property type="component" value="Unassembled WGS sequence"/>
</dbReference>
<dbReference type="SUPFAM" id="SSF52799">
    <property type="entry name" value="(Phosphotyrosine protein) phosphatases II"/>
    <property type="match status" value="1"/>
</dbReference>
<dbReference type="EMBL" id="GL732569">
    <property type="protein sequence ID" value="EFX76383.1"/>
    <property type="molecule type" value="Genomic_DNA"/>
</dbReference>
<dbReference type="InterPro" id="IPR029021">
    <property type="entry name" value="Prot-tyrosine_phosphatase-like"/>
</dbReference>
<name>E9GVW0_DAPPU</name>
<sequence>MGTQGPLPSNFDAFWRMIWEQMVAVIVIITNLVERGRLKKKKKSQSAERVVLQFHYTNWPDHGTLEHPLPILSFVRQSAAANPIGAGLIIVHCSAGVWTYW</sequence>
<evidence type="ECO:0000256" key="1">
    <source>
        <dbReference type="SAM" id="Phobius"/>
    </source>
</evidence>
<dbReference type="Pfam" id="PF00102">
    <property type="entry name" value="Y_phosphatase"/>
    <property type="match status" value="2"/>
</dbReference>
<evidence type="ECO:0000313" key="3">
    <source>
        <dbReference type="EMBL" id="EFX76383.1"/>
    </source>
</evidence>
<dbReference type="Gene3D" id="3.90.190.10">
    <property type="entry name" value="Protein tyrosine phosphatase superfamily"/>
    <property type="match status" value="2"/>
</dbReference>
<evidence type="ECO:0000313" key="4">
    <source>
        <dbReference type="Proteomes" id="UP000000305"/>
    </source>
</evidence>
<dbReference type="InterPro" id="IPR000242">
    <property type="entry name" value="PTP_cat"/>
</dbReference>
<dbReference type="FunFam" id="3.90.190.10:FF:000269">
    <property type="entry name" value="Predicted protein"/>
    <property type="match status" value="1"/>
</dbReference>